<dbReference type="PANTHER" id="PTHR32057:SF14">
    <property type="entry name" value="PROTEIN ADENYLYLTRANSFERASE SELO, MITOCHONDRIAL"/>
    <property type="match status" value="1"/>
</dbReference>
<dbReference type="RefSeq" id="WP_100269928.1">
    <property type="nucleotide sequence ID" value="NZ_CP024443.1"/>
</dbReference>
<evidence type="ECO:0000313" key="10">
    <source>
        <dbReference type="Proteomes" id="UP000229340"/>
    </source>
</evidence>
<dbReference type="GO" id="GO:0070733">
    <property type="term" value="F:AMPylase activity"/>
    <property type="evidence" value="ECO:0007669"/>
    <property type="project" value="UniProtKB-EC"/>
</dbReference>
<sequence>MKIANSYATLDPRLYHKQPPKPLTNPQAGHFNPQVAHQIGWSDDEFLRQHWVKILGGDMVPDGFEPLAMAYAGHQFGQWAGQLGDGRGLLLAQVIDKNGQLTDLHLKGAGLTPYSRMGDGRAVIRSVVREYLAGHALNCLGIRSSNALGFVVSDTPVNRETRERGAALLRTADCHIRFGHFEWVANYAPDLLLYFTRYVIKTYFNSCFDSDTPIQDFLRQVVDKTAKTLADWQLIGFAHGVMNTDNLSITGATIDFGPYGFMERFNPIWINNHSDYNGRYVYQNQPSIGLWNLSRLITLFLRLNGEKLTANHPPETLSREQLTDILDSFGEIFYQYYQQGLCQKFGLAISEENCDFALQYLEIMQQNKLDFTNSLRTLVAIVADAKPNDKLNLLHEFNLLNQLKISINSGNGQPNATLADWIATYHTKLQQDSLQLVMSHNPVYILRNSMAQQAIELAEQNDMSEVDRLYQLLANPYQVSTLAKPSDTEPPLADAPEICVSCSS</sequence>
<keyword evidence="7 8" id="KW-0460">Magnesium</keyword>
<keyword evidence="3 8" id="KW-0548">Nucleotidyltransferase</keyword>
<dbReference type="EC" id="2.7.7.-" evidence="8"/>
<evidence type="ECO:0000256" key="1">
    <source>
        <dbReference type="ARBA" id="ARBA00009747"/>
    </source>
</evidence>
<feature type="binding site" evidence="8">
    <location>
        <position position="86"/>
    </location>
    <ligand>
        <name>ATP</name>
        <dbReference type="ChEBI" id="CHEBI:30616"/>
    </ligand>
</feature>
<dbReference type="GO" id="GO:0030145">
    <property type="term" value="F:manganese ion binding"/>
    <property type="evidence" value="ECO:0007669"/>
    <property type="project" value="UniProtKB-UniRule"/>
</dbReference>
<evidence type="ECO:0000256" key="8">
    <source>
        <dbReference type="HAMAP-Rule" id="MF_00692"/>
    </source>
</evidence>
<dbReference type="HAMAP" id="MF_00692">
    <property type="entry name" value="SelO"/>
    <property type="match status" value="1"/>
</dbReference>
<keyword evidence="6 8" id="KW-0067">ATP-binding</keyword>
<keyword evidence="2 8" id="KW-0808">Transferase</keyword>
<dbReference type="Proteomes" id="UP000229340">
    <property type="component" value="Chromosome"/>
</dbReference>
<evidence type="ECO:0000313" key="9">
    <source>
        <dbReference type="EMBL" id="ATR78653.1"/>
    </source>
</evidence>
<evidence type="ECO:0000256" key="7">
    <source>
        <dbReference type="ARBA" id="ARBA00022842"/>
    </source>
</evidence>
<comment type="similarity">
    <text evidence="1 8">Belongs to the SELO family.</text>
</comment>
<feature type="binding site" evidence="8">
    <location>
        <position position="255"/>
    </location>
    <ligand>
        <name>ATP</name>
        <dbReference type="ChEBI" id="CHEBI:30616"/>
    </ligand>
</feature>
<dbReference type="NCBIfam" id="NF000658">
    <property type="entry name" value="PRK00029.1"/>
    <property type="match status" value="1"/>
</dbReference>
<feature type="binding site" evidence="8">
    <location>
        <position position="120"/>
    </location>
    <ligand>
        <name>ATP</name>
        <dbReference type="ChEBI" id="CHEBI:30616"/>
    </ligand>
</feature>
<dbReference type="STRING" id="34062.AXE82_01045"/>
<comment type="catalytic activity">
    <reaction evidence="8">
        <text>L-histidyl-[protein] + UTP = N(tele)-(5'-uridylyl)-L-histidyl-[protein] + diphosphate</text>
        <dbReference type="Rhea" id="RHEA:83891"/>
        <dbReference type="Rhea" id="RHEA-COMP:9745"/>
        <dbReference type="Rhea" id="RHEA-COMP:20239"/>
        <dbReference type="ChEBI" id="CHEBI:29979"/>
        <dbReference type="ChEBI" id="CHEBI:33019"/>
        <dbReference type="ChEBI" id="CHEBI:46398"/>
        <dbReference type="ChEBI" id="CHEBI:233474"/>
    </reaction>
</comment>
<keyword evidence="4 8" id="KW-0479">Metal-binding</keyword>
<proteinExistence type="inferred from homology"/>
<feature type="active site" description="Proton acceptor" evidence="8">
    <location>
        <position position="245"/>
    </location>
</feature>
<dbReference type="EC" id="2.7.7.108" evidence="8"/>
<feature type="binding site" evidence="8">
    <location>
        <position position="170"/>
    </location>
    <ligand>
        <name>ATP</name>
        <dbReference type="ChEBI" id="CHEBI:30616"/>
    </ligand>
</feature>
<feature type="binding site" evidence="8">
    <location>
        <position position="107"/>
    </location>
    <ligand>
        <name>ATP</name>
        <dbReference type="ChEBI" id="CHEBI:30616"/>
    </ligand>
</feature>
<protein>
    <recommendedName>
        <fullName evidence="8">Protein nucleotidyltransferase YdiU</fullName>
        <ecNumber evidence="8">2.7.7.-</ecNumber>
    </recommendedName>
    <alternativeName>
        <fullName evidence="8">Protein adenylyltransferase YdiU</fullName>
        <ecNumber evidence="8">2.7.7.108</ecNumber>
    </alternativeName>
    <alternativeName>
        <fullName evidence="8">Protein uridylyltransferase YdiU</fullName>
        <ecNumber evidence="8">2.7.7.-</ecNumber>
    </alternativeName>
</protein>
<feature type="binding site" evidence="8">
    <location>
        <position position="177"/>
    </location>
    <ligand>
        <name>ATP</name>
        <dbReference type="ChEBI" id="CHEBI:30616"/>
    </ligand>
</feature>
<comment type="catalytic activity">
    <reaction evidence="8">
        <text>L-tyrosyl-[protein] + UTP = O-(5'-uridylyl)-L-tyrosyl-[protein] + diphosphate</text>
        <dbReference type="Rhea" id="RHEA:83887"/>
        <dbReference type="Rhea" id="RHEA-COMP:10136"/>
        <dbReference type="Rhea" id="RHEA-COMP:20238"/>
        <dbReference type="ChEBI" id="CHEBI:33019"/>
        <dbReference type="ChEBI" id="CHEBI:46398"/>
        <dbReference type="ChEBI" id="CHEBI:46858"/>
        <dbReference type="ChEBI" id="CHEBI:90602"/>
    </reaction>
</comment>
<comment type="catalytic activity">
    <reaction evidence="8">
        <text>L-seryl-[protein] + ATP = 3-O-(5'-adenylyl)-L-seryl-[protein] + diphosphate</text>
        <dbReference type="Rhea" id="RHEA:58120"/>
        <dbReference type="Rhea" id="RHEA-COMP:9863"/>
        <dbReference type="Rhea" id="RHEA-COMP:15073"/>
        <dbReference type="ChEBI" id="CHEBI:29999"/>
        <dbReference type="ChEBI" id="CHEBI:30616"/>
        <dbReference type="ChEBI" id="CHEBI:33019"/>
        <dbReference type="ChEBI" id="CHEBI:142516"/>
        <dbReference type="EC" id="2.7.7.108"/>
    </reaction>
</comment>
<dbReference type="GO" id="GO:0000287">
    <property type="term" value="F:magnesium ion binding"/>
    <property type="evidence" value="ECO:0007669"/>
    <property type="project" value="UniProtKB-UniRule"/>
</dbReference>
<keyword evidence="5 8" id="KW-0547">Nucleotide-binding</keyword>
<dbReference type="AlphaFoldDB" id="A0A2D2LUG7"/>
<evidence type="ECO:0000256" key="4">
    <source>
        <dbReference type="ARBA" id="ARBA00022723"/>
    </source>
</evidence>
<evidence type="ECO:0000256" key="2">
    <source>
        <dbReference type="ARBA" id="ARBA00022679"/>
    </source>
</evidence>
<comment type="catalytic activity">
    <reaction evidence="8">
        <text>L-threonyl-[protein] + ATP = 3-O-(5'-adenylyl)-L-threonyl-[protein] + diphosphate</text>
        <dbReference type="Rhea" id="RHEA:54292"/>
        <dbReference type="Rhea" id="RHEA-COMP:11060"/>
        <dbReference type="Rhea" id="RHEA-COMP:13847"/>
        <dbReference type="ChEBI" id="CHEBI:30013"/>
        <dbReference type="ChEBI" id="CHEBI:30616"/>
        <dbReference type="ChEBI" id="CHEBI:33019"/>
        <dbReference type="ChEBI" id="CHEBI:138113"/>
        <dbReference type="EC" id="2.7.7.108"/>
    </reaction>
</comment>
<comment type="catalytic activity">
    <reaction evidence="8">
        <text>L-tyrosyl-[protein] + ATP = O-(5'-adenylyl)-L-tyrosyl-[protein] + diphosphate</text>
        <dbReference type="Rhea" id="RHEA:54288"/>
        <dbReference type="Rhea" id="RHEA-COMP:10136"/>
        <dbReference type="Rhea" id="RHEA-COMP:13846"/>
        <dbReference type="ChEBI" id="CHEBI:30616"/>
        <dbReference type="ChEBI" id="CHEBI:33019"/>
        <dbReference type="ChEBI" id="CHEBI:46858"/>
        <dbReference type="ChEBI" id="CHEBI:83624"/>
        <dbReference type="EC" id="2.7.7.108"/>
    </reaction>
</comment>
<dbReference type="InterPro" id="IPR003846">
    <property type="entry name" value="SelO"/>
</dbReference>
<comment type="function">
    <text evidence="8">Nucleotidyltransferase involved in the post-translational modification of proteins. It can catalyze the addition of adenosine monophosphate (AMP) or uridine monophosphate (UMP) to a protein, resulting in modifications known as AMPylation and UMPylation.</text>
</comment>
<name>A0A2D2LUG7_FAUOS</name>
<feature type="binding site" evidence="8">
    <location>
        <position position="87"/>
    </location>
    <ligand>
        <name>ATP</name>
        <dbReference type="ChEBI" id="CHEBI:30616"/>
    </ligand>
</feature>
<organism evidence="9 10">
    <name type="scientific">Faucicola osloensis</name>
    <name type="common">Moraxella osloensis</name>
    <dbReference type="NCBI Taxonomy" id="34062"/>
    <lineage>
        <taxon>Bacteria</taxon>
        <taxon>Pseudomonadati</taxon>
        <taxon>Pseudomonadota</taxon>
        <taxon>Gammaproteobacteria</taxon>
        <taxon>Moraxellales</taxon>
        <taxon>Moraxellaceae</taxon>
        <taxon>Faucicola</taxon>
    </lineage>
</organism>
<evidence type="ECO:0000256" key="3">
    <source>
        <dbReference type="ARBA" id="ARBA00022695"/>
    </source>
</evidence>
<dbReference type="PANTHER" id="PTHR32057">
    <property type="entry name" value="PROTEIN ADENYLYLTRANSFERASE SELO, MITOCHONDRIAL"/>
    <property type="match status" value="1"/>
</dbReference>
<dbReference type="GO" id="GO:0005524">
    <property type="term" value="F:ATP binding"/>
    <property type="evidence" value="ECO:0007669"/>
    <property type="project" value="UniProtKB-UniRule"/>
</dbReference>
<evidence type="ECO:0000256" key="6">
    <source>
        <dbReference type="ARBA" id="ARBA00022840"/>
    </source>
</evidence>
<accession>A0A2D2LUG7</accession>
<gene>
    <name evidence="8" type="primary">ydiU</name>
    <name evidence="8" type="synonym">selO</name>
    <name evidence="9" type="ORF">NP7_04910</name>
</gene>
<feature type="binding site" evidence="8">
    <location>
        <position position="246"/>
    </location>
    <ligand>
        <name>Mg(2+)</name>
        <dbReference type="ChEBI" id="CHEBI:18420"/>
    </ligand>
</feature>
<feature type="binding site" evidence="8">
    <location>
        <position position="255"/>
    </location>
    <ligand>
        <name>Mg(2+)</name>
        <dbReference type="ChEBI" id="CHEBI:18420"/>
    </ligand>
</feature>
<dbReference type="Pfam" id="PF02696">
    <property type="entry name" value="SelO"/>
    <property type="match status" value="1"/>
</dbReference>
<reference evidence="10" key="1">
    <citation type="submission" date="2017-11" db="EMBL/GenBank/DDBJ databases">
        <title>Complete genome sequence of Moraxella osloensis NP7 isolated from human skin.</title>
        <authorList>
            <person name="Lee K."/>
            <person name="Lim J.Y."/>
            <person name="Hwang I."/>
        </authorList>
    </citation>
    <scope>NUCLEOTIDE SEQUENCE [LARGE SCALE GENOMIC DNA]</scope>
    <source>
        <strain evidence="10">NP7</strain>
    </source>
</reference>
<dbReference type="EMBL" id="CP024443">
    <property type="protein sequence ID" value="ATR78653.1"/>
    <property type="molecule type" value="Genomic_DNA"/>
</dbReference>
<feature type="binding site" evidence="8">
    <location>
        <position position="119"/>
    </location>
    <ligand>
        <name>ATP</name>
        <dbReference type="ChEBI" id="CHEBI:30616"/>
    </ligand>
</feature>
<feature type="binding site" evidence="8">
    <location>
        <position position="84"/>
    </location>
    <ligand>
        <name>ATP</name>
        <dbReference type="ChEBI" id="CHEBI:30616"/>
    </ligand>
</feature>
<comment type="catalytic activity">
    <reaction evidence="8">
        <text>L-seryl-[protein] + UTP = O-(5'-uridylyl)-L-seryl-[protein] + diphosphate</text>
        <dbReference type="Rhea" id="RHEA:64604"/>
        <dbReference type="Rhea" id="RHEA-COMP:9863"/>
        <dbReference type="Rhea" id="RHEA-COMP:16635"/>
        <dbReference type="ChEBI" id="CHEBI:29999"/>
        <dbReference type="ChEBI" id="CHEBI:33019"/>
        <dbReference type="ChEBI" id="CHEBI:46398"/>
        <dbReference type="ChEBI" id="CHEBI:156051"/>
    </reaction>
</comment>
<keyword evidence="8" id="KW-0464">Manganese</keyword>
<evidence type="ECO:0000256" key="5">
    <source>
        <dbReference type="ARBA" id="ARBA00022741"/>
    </source>
</evidence>
<comment type="cofactor">
    <cofactor evidence="8">
        <name>Mg(2+)</name>
        <dbReference type="ChEBI" id="CHEBI:18420"/>
    </cofactor>
    <cofactor evidence="8">
        <name>Mn(2+)</name>
        <dbReference type="ChEBI" id="CHEBI:29035"/>
    </cofactor>
</comment>